<reference evidence="2 3" key="1">
    <citation type="submission" date="2013-02" db="EMBL/GenBank/DDBJ databases">
        <title>The Genome Annotation of Plasmodium falciparum Vietnam Oak-Knoll (FVO).</title>
        <authorList>
            <consortium name="The Broad Institute Genome Sequencing Platform"/>
            <consortium name="The Broad Institute Genome Sequencing Center for Infectious Disease"/>
            <person name="Neafsey D."/>
            <person name="Hoffman S."/>
            <person name="Volkman S."/>
            <person name="Rosenthal P."/>
            <person name="Walker B."/>
            <person name="Young S.K."/>
            <person name="Zeng Q."/>
            <person name="Gargeya S."/>
            <person name="Fitzgerald M."/>
            <person name="Haas B."/>
            <person name="Abouelleil A."/>
            <person name="Allen A.W."/>
            <person name="Alvarado L."/>
            <person name="Arachchi H.M."/>
            <person name="Berlin A.M."/>
            <person name="Chapman S.B."/>
            <person name="Gainer-Dewar J."/>
            <person name="Goldberg J."/>
            <person name="Griggs A."/>
            <person name="Gujja S."/>
            <person name="Hansen M."/>
            <person name="Howarth C."/>
            <person name="Imamovic A."/>
            <person name="Ireland A."/>
            <person name="Larimer J."/>
            <person name="McCowan C."/>
            <person name="Murphy C."/>
            <person name="Pearson M."/>
            <person name="Poon T.W."/>
            <person name="Priest M."/>
            <person name="Roberts A."/>
            <person name="Saif S."/>
            <person name="Shea T."/>
            <person name="Sisk P."/>
            <person name="Sykes S."/>
            <person name="Wortman J."/>
            <person name="Nusbaum C."/>
            <person name="Birren B."/>
        </authorList>
    </citation>
    <scope>NUCLEOTIDE SEQUENCE [LARGE SCALE GENOMIC DNA]</scope>
    <source>
        <strain evidence="3">Vietnam Oak-Knoll (FVO)</strain>
    </source>
</reference>
<dbReference type="InterPro" id="IPR005024">
    <property type="entry name" value="Snf7_fam"/>
</dbReference>
<dbReference type="Proteomes" id="UP000030690">
    <property type="component" value="Unassembled WGS sequence"/>
</dbReference>
<dbReference type="EMBL" id="KI925074">
    <property type="protein sequence ID" value="ETW19078.1"/>
    <property type="molecule type" value="Genomic_DNA"/>
</dbReference>
<dbReference type="AlphaFoldDB" id="A0A024V7S8"/>
<feature type="coiled-coil region" evidence="1">
    <location>
        <begin position="10"/>
        <end position="51"/>
    </location>
</feature>
<organism evidence="2 3">
    <name type="scientific">Plasmodium falciparum Vietnam Oak-Knoll</name>
    <name type="common">FVO</name>
    <dbReference type="NCBI Taxonomy" id="1036723"/>
    <lineage>
        <taxon>Eukaryota</taxon>
        <taxon>Sar</taxon>
        <taxon>Alveolata</taxon>
        <taxon>Apicomplexa</taxon>
        <taxon>Aconoidasida</taxon>
        <taxon>Haemosporida</taxon>
        <taxon>Plasmodiidae</taxon>
        <taxon>Plasmodium</taxon>
        <taxon>Plasmodium (Laverania)</taxon>
    </lineage>
</organism>
<dbReference type="OrthoDB" id="2329734at2759"/>
<dbReference type="SMR" id="A0A024V7S8"/>
<name>A0A024V7S8_PLAFA</name>
<dbReference type="Pfam" id="PF03357">
    <property type="entry name" value="Snf7"/>
    <property type="match status" value="1"/>
</dbReference>
<keyword evidence="1" id="KW-0175">Coiled coil</keyword>
<evidence type="ECO:0000313" key="2">
    <source>
        <dbReference type="EMBL" id="ETW19078.1"/>
    </source>
</evidence>
<dbReference type="Gene3D" id="6.10.140.1230">
    <property type="match status" value="1"/>
</dbReference>
<proteinExistence type="predicted"/>
<reference evidence="2 3" key="2">
    <citation type="submission" date="2013-02" db="EMBL/GenBank/DDBJ databases">
        <title>The Genome Sequence of Plasmodium falciparum Vietnam Oak-Knoll (FVO).</title>
        <authorList>
            <consortium name="The Broad Institute Genome Sequencing Platform"/>
            <consortium name="The Broad Institute Genome Sequencing Center for Infectious Disease"/>
            <person name="Neafsey D."/>
            <person name="Cheeseman I."/>
            <person name="Volkman S."/>
            <person name="Adams J."/>
            <person name="Walker B."/>
            <person name="Young S.K."/>
            <person name="Zeng Q."/>
            <person name="Gargeya S."/>
            <person name="Fitzgerald M."/>
            <person name="Haas B."/>
            <person name="Abouelleil A."/>
            <person name="Alvarado L."/>
            <person name="Arachchi H.M."/>
            <person name="Berlin A.M."/>
            <person name="Chapman S.B."/>
            <person name="Dewar J."/>
            <person name="Goldberg J."/>
            <person name="Griggs A."/>
            <person name="Gujja S."/>
            <person name="Hansen M."/>
            <person name="Howarth C."/>
            <person name="Imamovic A."/>
            <person name="Larimer J."/>
            <person name="McCowan C."/>
            <person name="Murphy C."/>
            <person name="Neiman D."/>
            <person name="Pearson M."/>
            <person name="Priest M."/>
            <person name="Roberts A."/>
            <person name="Saif S."/>
            <person name="Shea T."/>
            <person name="Sisk P."/>
            <person name="Sykes S."/>
            <person name="Wortman J."/>
            <person name="Nusbaum C."/>
            <person name="Birren B."/>
        </authorList>
    </citation>
    <scope>NUCLEOTIDE SEQUENCE [LARGE SCALE GENOMIC DNA]</scope>
    <source>
        <strain evidence="3">Vietnam Oak-Knoll (FVO)</strain>
    </source>
</reference>
<evidence type="ECO:0008006" key="4">
    <source>
        <dbReference type="Google" id="ProtNLM"/>
    </source>
</evidence>
<evidence type="ECO:0000256" key="1">
    <source>
        <dbReference type="SAM" id="Coils"/>
    </source>
</evidence>
<dbReference type="PANTHER" id="PTHR10476">
    <property type="entry name" value="CHARGED MULTIVESICULAR BODY PROTEIN"/>
    <property type="match status" value="1"/>
</dbReference>
<sequence length="209" mass="24828">MGTYFSKDLQECLREEKRNLNRSIRELEREIFKMENEKKQIEKNIRIHAKKNDITLVRTLAKDLVKIKQNVIKYNKIKSHLLSMKIKLQSVKSSEQLNKSLCDINNIIKRVNKYIQVKNINNSIYEFQKQNNEVSIKEDMIDDLFDTLNYDIDMIQEEDEIVSKVLDELGIQLNSKLEQIPTIKQTENEQLDNVNISKIEDRINNLKKM</sequence>
<dbReference type="GO" id="GO:0007034">
    <property type="term" value="P:vacuolar transport"/>
    <property type="evidence" value="ECO:0007669"/>
    <property type="project" value="InterPro"/>
</dbReference>
<evidence type="ECO:0000313" key="3">
    <source>
        <dbReference type="Proteomes" id="UP000030690"/>
    </source>
</evidence>
<protein>
    <recommendedName>
        <fullName evidence="4">Vacuolar protein sorting-associated protein 2</fullName>
    </recommendedName>
</protein>
<gene>
    <name evidence="2" type="ORF">PFFVO_02097</name>
</gene>
<accession>A0A024V7S8</accession>